<dbReference type="Pfam" id="PF09374">
    <property type="entry name" value="PG_binding_3"/>
    <property type="match status" value="1"/>
</dbReference>
<feature type="domain" description="TtsA-like Glycoside hydrolase family 108" evidence="1">
    <location>
        <begin position="13"/>
        <end position="95"/>
    </location>
</feature>
<dbReference type="CDD" id="cd13926">
    <property type="entry name" value="N-acetylmuramidase_GH108"/>
    <property type="match status" value="1"/>
</dbReference>
<name>A0A175Y5X2_9SPHN</name>
<dbReference type="InterPro" id="IPR023346">
    <property type="entry name" value="Lysozyme-like_dom_sf"/>
</dbReference>
<comment type="caution">
    <text evidence="3">The sequence shown here is derived from an EMBL/GenBank/DDBJ whole genome shotgun (WGS) entry which is preliminary data.</text>
</comment>
<feature type="domain" description="Peptidoglycan binding" evidence="2">
    <location>
        <begin position="101"/>
        <end position="182"/>
    </location>
</feature>
<dbReference type="InterPro" id="IPR018537">
    <property type="entry name" value="Peptidoglycan-bd_3"/>
</dbReference>
<dbReference type="KEGG" id="smy:BJP26_03295"/>
<dbReference type="EMBL" id="LQCK02000012">
    <property type="protein sequence ID" value="KZB95360.1"/>
    <property type="molecule type" value="Genomic_DNA"/>
</dbReference>
<dbReference type="RefSeq" id="WP_017980551.1">
    <property type="nucleotide sequence ID" value="NZ_CP017578.1"/>
</dbReference>
<dbReference type="Proteomes" id="UP000078460">
    <property type="component" value="Unassembled WGS sequence"/>
</dbReference>
<keyword evidence="4" id="KW-1185">Reference proteome</keyword>
<protein>
    <submittedName>
        <fullName evidence="3">Uncharacterized protein</fullName>
    </submittedName>
</protein>
<sequence>MPAPSDPFALAAAHTLGIEGGYADDPADRGGKTQWGITEAVARADGYTGDMRALPKARALAIYRRLYWDRIGLDWIAAVDSAVACEVFDTGVNQGVAIAGRFLQRVLNVLNRAGRDYPDLVVDGVAGPATADALRALIRVRGREGRDALLAYLDALQGARYVEIAEARAANEAFTFGWAKRLGTLFTRTPA</sequence>
<evidence type="ECO:0000313" key="3">
    <source>
        <dbReference type="EMBL" id="KZB95360.1"/>
    </source>
</evidence>
<dbReference type="SUPFAM" id="SSF53955">
    <property type="entry name" value="Lysozyme-like"/>
    <property type="match status" value="1"/>
</dbReference>
<dbReference type="STRING" id="621456.BJP26_03295"/>
<proteinExistence type="predicted"/>
<organism evidence="3 4">
    <name type="scientific">Sphingomonas melonis TY</name>
    <dbReference type="NCBI Taxonomy" id="621456"/>
    <lineage>
        <taxon>Bacteria</taxon>
        <taxon>Pseudomonadati</taxon>
        <taxon>Pseudomonadota</taxon>
        <taxon>Alphaproteobacteria</taxon>
        <taxon>Sphingomonadales</taxon>
        <taxon>Sphingomonadaceae</taxon>
        <taxon>Sphingomonas</taxon>
    </lineage>
</organism>
<dbReference type="AlphaFoldDB" id="A0A175Y5X2"/>
<dbReference type="Pfam" id="PF05838">
    <property type="entry name" value="Glyco_hydro_108"/>
    <property type="match status" value="1"/>
</dbReference>
<dbReference type="OrthoDB" id="9815229at2"/>
<gene>
    <name evidence="3" type="ORF">AVM11_03535</name>
</gene>
<dbReference type="GeneID" id="93797033"/>
<reference evidence="3" key="1">
    <citation type="submission" date="2016-03" db="EMBL/GenBank/DDBJ databases">
        <title>Sphingomonas melonis TY, whole genome shotgun sequencing.</title>
        <authorList>
            <person name="Wang H."/>
            <person name="Zhu P."/>
        </authorList>
    </citation>
    <scope>NUCLEOTIDE SEQUENCE [LARGE SCALE GENOMIC DNA]</scope>
    <source>
        <strain evidence="3">TY</strain>
    </source>
</reference>
<accession>A0A175Y5X2</accession>
<dbReference type="Gene3D" id="1.20.141.10">
    <property type="entry name" value="Chitosanase, subunit A, domain 1"/>
    <property type="match status" value="1"/>
</dbReference>
<evidence type="ECO:0000313" key="4">
    <source>
        <dbReference type="Proteomes" id="UP000078460"/>
    </source>
</evidence>
<evidence type="ECO:0000259" key="1">
    <source>
        <dbReference type="Pfam" id="PF05838"/>
    </source>
</evidence>
<dbReference type="InterPro" id="IPR008565">
    <property type="entry name" value="TtsA-like_GH18_dom"/>
</dbReference>
<evidence type="ECO:0000259" key="2">
    <source>
        <dbReference type="Pfam" id="PF09374"/>
    </source>
</evidence>